<comment type="subcellular location">
    <subcellularLocation>
        <location evidence="1">Cytoplasm</location>
        <location evidence="1">Nucleoid</location>
    </subcellularLocation>
</comment>
<evidence type="ECO:0000259" key="5">
    <source>
        <dbReference type="Pfam" id="PF00816"/>
    </source>
</evidence>
<gene>
    <name evidence="6" type="ORF">NA66_1001805</name>
</gene>
<evidence type="ECO:0000256" key="1">
    <source>
        <dbReference type="ARBA" id="ARBA00004453"/>
    </source>
</evidence>
<dbReference type="InterPro" id="IPR027444">
    <property type="entry name" value="H-NS_C_dom"/>
</dbReference>
<dbReference type="PANTHER" id="PTHR38097">
    <property type="match status" value="1"/>
</dbReference>
<comment type="caution">
    <text evidence="6">The sequence shown here is derived from an EMBL/GenBank/DDBJ whole genome shotgun (WGS) entry which is preliminary data.</text>
</comment>
<reference evidence="6 7" key="1">
    <citation type="submission" date="2018-05" db="EMBL/GenBank/DDBJ databases">
        <title>Comparative genomics of bacterial root endophytes of switchgrass collected from native prairies over two seasons.</title>
        <authorList>
            <person name="Tang Y."/>
        </authorList>
    </citation>
    <scope>NUCLEOTIDE SEQUENCE [LARGE SCALE GENOMIC DNA]</scope>
    <source>
        <strain evidence="6 7">NFIX32</strain>
    </source>
</reference>
<dbReference type="PANTHER" id="PTHR38097:SF2">
    <property type="entry name" value="DNA-BINDING PROTEIN STPA"/>
    <property type="match status" value="1"/>
</dbReference>
<evidence type="ECO:0000313" key="7">
    <source>
        <dbReference type="Proteomes" id="UP000247755"/>
    </source>
</evidence>
<protein>
    <submittedName>
        <fullName evidence="6">DNA-binding protein H-NS</fullName>
    </submittedName>
</protein>
<dbReference type="Pfam" id="PF00816">
    <property type="entry name" value="Histone_HNS"/>
    <property type="match status" value="1"/>
</dbReference>
<dbReference type="AlphaFoldDB" id="A0A318J0S7"/>
<evidence type="ECO:0000256" key="3">
    <source>
        <dbReference type="ARBA" id="ARBA00022490"/>
    </source>
</evidence>
<dbReference type="Proteomes" id="UP000247755">
    <property type="component" value="Unassembled WGS sequence"/>
</dbReference>
<dbReference type="SUPFAM" id="SSF81273">
    <property type="entry name" value="H-NS histone-like proteins"/>
    <property type="match status" value="1"/>
</dbReference>
<name>A0A318J0S7_BURPY</name>
<dbReference type="Gene3D" id="4.10.430.30">
    <property type="match status" value="1"/>
</dbReference>
<evidence type="ECO:0000313" key="6">
    <source>
        <dbReference type="EMBL" id="PXX41195.1"/>
    </source>
</evidence>
<evidence type="ECO:0000256" key="4">
    <source>
        <dbReference type="ARBA" id="ARBA00023125"/>
    </source>
</evidence>
<organism evidence="6 7">
    <name type="scientific">Burkholderia pyrrocinia</name>
    <name type="common">Pseudomonas pyrrocinia</name>
    <dbReference type="NCBI Taxonomy" id="60550"/>
    <lineage>
        <taxon>Bacteria</taxon>
        <taxon>Pseudomonadati</taxon>
        <taxon>Pseudomonadota</taxon>
        <taxon>Betaproteobacteria</taxon>
        <taxon>Burkholderiales</taxon>
        <taxon>Burkholderiaceae</taxon>
        <taxon>Burkholderia</taxon>
        <taxon>Burkholderia cepacia complex</taxon>
    </lineage>
</organism>
<feature type="domain" description="DNA-binding protein H-NS-like C-terminal" evidence="5">
    <location>
        <begin position="64"/>
        <end position="95"/>
    </location>
</feature>
<sequence length="99" mass="11417">MQTYLDLKAKIQALQTQAELARKTELQSAVKEIQKLIADFDLKPEDIFDGIRYKLRRRRGPAVAKYRDPVSGAVWSGRGREPRWIAGRDRTTFLIQAET</sequence>
<accession>A0A318J0S7</accession>
<keyword evidence="3" id="KW-0963">Cytoplasm</keyword>
<proteinExistence type="inferred from homology"/>
<dbReference type="GO" id="GO:0003677">
    <property type="term" value="F:DNA binding"/>
    <property type="evidence" value="ECO:0007669"/>
    <property type="project" value="UniProtKB-KW"/>
</dbReference>
<dbReference type="GO" id="GO:0009295">
    <property type="term" value="C:nucleoid"/>
    <property type="evidence" value="ECO:0007669"/>
    <property type="project" value="UniProtKB-SubCell"/>
</dbReference>
<dbReference type="EMBL" id="QJJY01000001">
    <property type="protein sequence ID" value="PXX41195.1"/>
    <property type="molecule type" value="Genomic_DNA"/>
</dbReference>
<evidence type="ECO:0000256" key="2">
    <source>
        <dbReference type="ARBA" id="ARBA00010610"/>
    </source>
</evidence>
<keyword evidence="4 6" id="KW-0238">DNA-binding</keyword>
<dbReference type="RefSeq" id="WP_072439020.1">
    <property type="nucleotide sequence ID" value="NZ_QJJY01000001.1"/>
</dbReference>
<comment type="similarity">
    <text evidence="2">Belongs to the histone-like protein H-NS family.</text>
</comment>